<evidence type="ECO:0000313" key="2">
    <source>
        <dbReference type="EMBL" id="GAG43902.1"/>
    </source>
</evidence>
<organism evidence="2">
    <name type="scientific">marine sediment metagenome</name>
    <dbReference type="NCBI Taxonomy" id="412755"/>
    <lineage>
        <taxon>unclassified sequences</taxon>
        <taxon>metagenomes</taxon>
        <taxon>ecological metagenomes</taxon>
    </lineage>
</organism>
<dbReference type="InterPro" id="IPR006680">
    <property type="entry name" value="Amidohydro-rel"/>
</dbReference>
<feature type="domain" description="Amidohydrolase-related" evidence="1">
    <location>
        <begin position="1"/>
        <end position="155"/>
    </location>
</feature>
<dbReference type="Pfam" id="PF04909">
    <property type="entry name" value="Amidohydro_2"/>
    <property type="match status" value="1"/>
</dbReference>
<dbReference type="GO" id="GO:0016787">
    <property type="term" value="F:hydrolase activity"/>
    <property type="evidence" value="ECO:0007669"/>
    <property type="project" value="InterPro"/>
</dbReference>
<dbReference type="AlphaFoldDB" id="X0Y9B9"/>
<feature type="non-terminal residue" evidence="2">
    <location>
        <position position="1"/>
    </location>
</feature>
<proteinExistence type="predicted"/>
<dbReference type="PANTHER" id="PTHR43383">
    <property type="entry name" value="NODULIN 6"/>
    <property type="match status" value="1"/>
</dbReference>
<dbReference type="EMBL" id="BARS01051281">
    <property type="protein sequence ID" value="GAG43902.1"/>
    <property type="molecule type" value="Genomic_DNA"/>
</dbReference>
<comment type="caution">
    <text evidence="2">The sequence shown here is derived from an EMBL/GenBank/DDBJ whole genome shotgun (WGS) entry which is preliminary data.</text>
</comment>
<accession>X0Y9B9</accession>
<dbReference type="SUPFAM" id="SSF51556">
    <property type="entry name" value="Metallo-dependent hydrolases"/>
    <property type="match status" value="1"/>
</dbReference>
<sequence length="159" mass="17744">AARHDLPLVIHTGLVPGSGHLLSQCNPALMTGLLYNPELSETKFVLIHTGYPYARESVHLAWDRPNVWIDFVWLPTLSIEAGVQVLGEFLDWVPANKFVLGGDFELPEGVYGAICQSREVLARVLAKKVAWGIWSRERAMKVGRRVLRDNAISLFNLSP</sequence>
<dbReference type="Gene3D" id="3.20.20.140">
    <property type="entry name" value="Metal-dependent hydrolases"/>
    <property type="match status" value="1"/>
</dbReference>
<gene>
    <name evidence="2" type="ORF">S01H1_76417</name>
</gene>
<evidence type="ECO:0000259" key="1">
    <source>
        <dbReference type="Pfam" id="PF04909"/>
    </source>
</evidence>
<protein>
    <recommendedName>
        <fullName evidence="1">Amidohydrolase-related domain-containing protein</fullName>
    </recommendedName>
</protein>
<dbReference type="PANTHER" id="PTHR43383:SF2">
    <property type="entry name" value="AMIDOHYDROLASE 2 FAMILY PROTEIN"/>
    <property type="match status" value="1"/>
</dbReference>
<dbReference type="InterPro" id="IPR032466">
    <property type="entry name" value="Metal_Hydrolase"/>
</dbReference>
<reference evidence="2" key="1">
    <citation type="journal article" date="2014" name="Front. Microbiol.">
        <title>High frequency of phylogenetically diverse reductive dehalogenase-homologous genes in deep subseafloor sedimentary metagenomes.</title>
        <authorList>
            <person name="Kawai M."/>
            <person name="Futagami T."/>
            <person name="Toyoda A."/>
            <person name="Takaki Y."/>
            <person name="Nishi S."/>
            <person name="Hori S."/>
            <person name="Arai W."/>
            <person name="Tsubouchi T."/>
            <person name="Morono Y."/>
            <person name="Uchiyama I."/>
            <person name="Ito T."/>
            <person name="Fujiyama A."/>
            <person name="Inagaki F."/>
            <person name="Takami H."/>
        </authorList>
    </citation>
    <scope>NUCLEOTIDE SEQUENCE</scope>
    <source>
        <strain evidence="2">Expedition CK06-06</strain>
    </source>
</reference>
<name>X0Y9B9_9ZZZZ</name>